<comment type="caution">
    <text evidence="1">The sequence shown here is derived from an EMBL/GenBank/DDBJ whole genome shotgun (WGS) entry which is preliminary data.</text>
</comment>
<name>A0AAV4RD55_9ARAC</name>
<dbReference type="Proteomes" id="UP001054837">
    <property type="component" value="Unassembled WGS sequence"/>
</dbReference>
<evidence type="ECO:0000313" key="2">
    <source>
        <dbReference type="Proteomes" id="UP001054837"/>
    </source>
</evidence>
<dbReference type="EMBL" id="BPLQ01005924">
    <property type="protein sequence ID" value="GIY18534.1"/>
    <property type="molecule type" value="Genomic_DNA"/>
</dbReference>
<keyword evidence="2" id="KW-1185">Reference proteome</keyword>
<sequence length="106" mass="11465">MLKSEFSTEEPAGSPRCASICAAGNKSIPAPKSTACGPDDGEPLLALGKKERERSYLHYPNPQGKFSYTYSPFTSFERVVVLVKDFAPPLRFIGGRGPRGSRISSV</sequence>
<proteinExistence type="predicted"/>
<organism evidence="1 2">
    <name type="scientific">Caerostris darwini</name>
    <dbReference type="NCBI Taxonomy" id="1538125"/>
    <lineage>
        <taxon>Eukaryota</taxon>
        <taxon>Metazoa</taxon>
        <taxon>Ecdysozoa</taxon>
        <taxon>Arthropoda</taxon>
        <taxon>Chelicerata</taxon>
        <taxon>Arachnida</taxon>
        <taxon>Araneae</taxon>
        <taxon>Araneomorphae</taxon>
        <taxon>Entelegynae</taxon>
        <taxon>Araneoidea</taxon>
        <taxon>Araneidae</taxon>
        <taxon>Caerostris</taxon>
    </lineage>
</organism>
<dbReference type="AlphaFoldDB" id="A0AAV4RD55"/>
<gene>
    <name evidence="1" type="ORF">CDAR_527731</name>
</gene>
<evidence type="ECO:0000313" key="1">
    <source>
        <dbReference type="EMBL" id="GIY18534.1"/>
    </source>
</evidence>
<reference evidence="1 2" key="1">
    <citation type="submission" date="2021-06" db="EMBL/GenBank/DDBJ databases">
        <title>Caerostris darwini draft genome.</title>
        <authorList>
            <person name="Kono N."/>
            <person name="Arakawa K."/>
        </authorList>
    </citation>
    <scope>NUCLEOTIDE SEQUENCE [LARGE SCALE GENOMIC DNA]</scope>
</reference>
<protein>
    <submittedName>
        <fullName evidence="1">Uncharacterized protein</fullName>
    </submittedName>
</protein>
<accession>A0AAV4RD55</accession>